<dbReference type="Proteomes" id="UP000186096">
    <property type="component" value="Unassembled WGS sequence"/>
</dbReference>
<evidence type="ECO:0000313" key="2">
    <source>
        <dbReference type="EMBL" id="SIR87542.1"/>
    </source>
</evidence>
<feature type="compositionally biased region" description="Basic and acidic residues" evidence="1">
    <location>
        <begin position="27"/>
        <end position="42"/>
    </location>
</feature>
<dbReference type="EMBL" id="FTNI01000018">
    <property type="protein sequence ID" value="SIR87542.1"/>
    <property type="molecule type" value="Genomic_DNA"/>
</dbReference>
<accession>A0A1N7EHB0</accession>
<dbReference type="AlphaFoldDB" id="A0A1N7EHB0"/>
<feature type="region of interest" description="Disordered" evidence="1">
    <location>
        <begin position="23"/>
        <end position="43"/>
    </location>
</feature>
<reference evidence="3" key="1">
    <citation type="submission" date="2017-01" db="EMBL/GenBank/DDBJ databases">
        <authorList>
            <person name="Varghese N."/>
            <person name="Submissions S."/>
        </authorList>
    </citation>
    <scope>NUCLEOTIDE SEQUENCE [LARGE SCALE GENOMIC DNA]</scope>
    <source>
        <strain evidence="3">ATCC 12950</strain>
    </source>
</reference>
<evidence type="ECO:0000256" key="1">
    <source>
        <dbReference type="SAM" id="MobiDB-lite"/>
    </source>
</evidence>
<dbReference type="STRING" id="58117.SAMN05421833_1187"/>
<proteinExistence type="predicted"/>
<protein>
    <submittedName>
        <fullName evidence="2">Uncharacterized protein</fullName>
    </submittedName>
</protein>
<name>A0A1N7EHB0_9ACTN</name>
<sequence length="73" mass="7643">MAPGSRSAGVRVTSGANLAVGGVARAVNREQRDPEQLPDERVTTPASALRPAFHAIGKEAATRHAAISIRLRT</sequence>
<keyword evidence="3" id="KW-1185">Reference proteome</keyword>
<gene>
    <name evidence="2" type="ORF">SAMN05421833_1187</name>
</gene>
<evidence type="ECO:0000313" key="3">
    <source>
        <dbReference type="Proteomes" id="UP000186096"/>
    </source>
</evidence>
<organism evidence="2 3">
    <name type="scientific">Microbispora rosea</name>
    <dbReference type="NCBI Taxonomy" id="58117"/>
    <lineage>
        <taxon>Bacteria</taxon>
        <taxon>Bacillati</taxon>
        <taxon>Actinomycetota</taxon>
        <taxon>Actinomycetes</taxon>
        <taxon>Streptosporangiales</taxon>
        <taxon>Streptosporangiaceae</taxon>
        <taxon>Microbispora</taxon>
    </lineage>
</organism>